<name>A0ABT7SRV6_9GAMM</name>
<keyword evidence="1" id="KW-1133">Transmembrane helix</keyword>
<feature type="transmembrane region" description="Helical" evidence="1">
    <location>
        <begin position="193"/>
        <end position="211"/>
    </location>
</feature>
<reference evidence="2 3" key="1">
    <citation type="submission" date="2023-06" db="EMBL/GenBank/DDBJ databases">
        <title>Thiopseudomonas sp. CY1220 draft genome sequence.</title>
        <authorList>
            <person name="Zhao G."/>
            <person name="An M."/>
        </authorList>
    </citation>
    <scope>NUCLEOTIDE SEQUENCE [LARGE SCALE GENOMIC DNA]</scope>
    <source>
        <strain evidence="2 3">CY1220</strain>
    </source>
</reference>
<keyword evidence="3" id="KW-1185">Reference proteome</keyword>
<accession>A0ABT7SRV6</accession>
<dbReference type="RefSeq" id="WP_289411769.1">
    <property type="nucleotide sequence ID" value="NZ_JAUCDY010000019.1"/>
</dbReference>
<gene>
    <name evidence="2" type="ORF">QEZ41_11650</name>
</gene>
<proteinExistence type="predicted"/>
<protein>
    <submittedName>
        <fullName evidence="2">DUF368 domain-containing protein</fullName>
    </submittedName>
</protein>
<dbReference type="Proteomes" id="UP001241056">
    <property type="component" value="Unassembled WGS sequence"/>
</dbReference>
<feature type="transmembrane region" description="Helical" evidence="1">
    <location>
        <begin position="60"/>
        <end position="84"/>
    </location>
</feature>
<dbReference type="Pfam" id="PF04018">
    <property type="entry name" value="VCA0040-like"/>
    <property type="match status" value="1"/>
</dbReference>
<dbReference type="PANTHER" id="PTHR37308:SF1">
    <property type="entry name" value="POLYPRENYL-PHOSPHATE TRANSPORTER"/>
    <property type="match status" value="1"/>
</dbReference>
<evidence type="ECO:0000313" key="3">
    <source>
        <dbReference type="Proteomes" id="UP001241056"/>
    </source>
</evidence>
<dbReference type="InterPro" id="IPR007163">
    <property type="entry name" value="VCA0040-like"/>
</dbReference>
<sequence>MRAKLLVYLKGMAMGAADVVPGVSGGTIAFITGIYEQLLDALANMPQAALLLLKGRVKQAWALAHVNFLLILFAGILTSIVSLARLITWLLEHHGIAVWSFFFGLVLVSCYFVGREIKRWNWARYMFFALGTVAAWYITVASPVNWGHHPLSVFLAGAIAICAMILPGISGSFLLLLMGLYTHILNAVKNFDLSVVLVFALGCAFGLLAFAKVLKAALQHYRDLTLALLTGFMLGSLNKIWPWKQTVTWFAAPNSAPKPVLQENILPWNYAQISGQDTQLLLAITMAILAVLLVVIIEWFAQRKVKSSDSVVLDQ</sequence>
<organism evidence="2 3">
    <name type="scientific">Thiopseudomonas acetoxidans</name>
    <dbReference type="NCBI Taxonomy" id="3041622"/>
    <lineage>
        <taxon>Bacteria</taxon>
        <taxon>Pseudomonadati</taxon>
        <taxon>Pseudomonadota</taxon>
        <taxon>Gammaproteobacteria</taxon>
        <taxon>Pseudomonadales</taxon>
        <taxon>Pseudomonadaceae</taxon>
        <taxon>Thiopseudomonas</taxon>
    </lineage>
</organism>
<feature type="transmembrane region" description="Helical" evidence="1">
    <location>
        <begin position="126"/>
        <end position="146"/>
    </location>
</feature>
<feature type="transmembrane region" description="Helical" evidence="1">
    <location>
        <begin position="280"/>
        <end position="301"/>
    </location>
</feature>
<feature type="transmembrane region" description="Helical" evidence="1">
    <location>
        <begin position="96"/>
        <end position="114"/>
    </location>
</feature>
<comment type="caution">
    <text evidence="2">The sequence shown here is derived from an EMBL/GenBank/DDBJ whole genome shotgun (WGS) entry which is preliminary data.</text>
</comment>
<feature type="transmembrane region" description="Helical" evidence="1">
    <location>
        <begin position="12"/>
        <end position="35"/>
    </location>
</feature>
<keyword evidence="1" id="KW-0472">Membrane</keyword>
<feature type="transmembrane region" description="Helical" evidence="1">
    <location>
        <begin position="153"/>
        <end position="181"/>
    </location>
</feature>
<dbReference type="EMBL" id="JAUCDY010000019">
    <property type="protein sequence ID" value="MDM7858918.1"/>
    <property type="molecule type" value="Genomic_DNA"/>
</dbReference>
<evidence type="ECO:0000313" key="2">
    <source>
        <dbReference type="EMBL" id="MDM7858918.1"/>
    </source>
</evidence>
<evidence type="ECO:0000256" key="1">
    <source>
        <dbReference type="SAM" id="Phobius"/>
    </source>
</evidence>
<keyword evidence="1" id="KW-0812">Transmembrane</keyword>
<dbReference type="PANTHER" id="PTHR37308">
    <property type="entry name" value="INTEGRAL MEMBRANE PROTEIN"/>
    <property type="match status" value="1"/>
</dbReference>